<name>A0A2N5PJK6_MEDGN</name>
<dbReference type="AlphaFoldDB" id="A0A2N5PJK6"/>
<dbReference type="EMBL" id="NIHS01000001">
    <property type="protein sequence ID" value="PLT75316.1"/>
    <property type="molecule type" value="Genomic_DNA"/>
</dbReference>
<proteinExistence type="predicted"/>
<organism evidence="1 2">
    <name type="scientific">Mediterraneibacter gnavus</name>
    <name type="common">Ruminococcus gnavus</name>
    <dbReference type="NCBI Taxonomy" id="33038"/>
    <lineage>
        <taxon>Bacteria</taxon>
        <taxon>Bacillati</taxon>
        <taxon>Bacillota</taxon>
        <taxon>Clostridia</taxon>
        <taxon>Lachnospirales</taxon>
        <taxon>Lachnospiraceae</taxon>
        <taxon>Mediterraneibacter</taxon>
    </lineage>
</organism>
<keyword evidence="1" id="KW-0378">Hydrolase</keyword>
<gene>
    <name evidence="1" type="ORF">CDL26_01270</name>
</gene>
<dbReference type="RefSeq" id="WP_101869923.1">
    <property type="nucleotide sequence ID" value="NZ_NIHS01000001.1"/>
</dbReference>
<dbReference type="GO" id="GO:0016787">
    <property type="term" value="F:hydrolase activity"/>
    <property type="evidence" value="ECO:0007669"/>
    <property type="project" value="UniProtKB-KW"/>
</dbReference>
<sequence>MKKVILYIHGKGGSYTEAELYKKSCEGFDILGVDYNDYLPWIVNKQIEAVYSEISKRYDKIYILANSIGAYFAMNTLQDYCIEKALFISPILDMEKLIFTMMNWANVSEIELQKQKEIPTKFGETLSWEYLCYVRDNPIKWNIPTKILYAENDNLTDIQTVNSFVNTHNASLTIMKNGEHWFHTCEQLLFLNEWLKEQCKSI</sequence>
<evidence type="ECO:0000313" key="1">
    <source>
        <dbReference type="EMBL" id="PLT75316.1"/>
    </source>
</evidence>
<protein>
    <submittedName>
        <fullName evidence="1">Alpha/beta hydrolase</fullName>
    </submittedName>
</protein>
<accession>A0A2N5PJK6</accession>
<dbReference type="Proteomes" id="UP000234891">
    <property type="component" value="Unassembled WGS sequence"/>
</dbReference>
<reference evidence="1 2" key="1">
    <citation type="journal article" date="2017" name="Genome Med.">
        <title>A novel Ruminococcus gnavus clade enriched in inflammatory bowel disease patients.</title>
        <authorList>
            <person name="Hall A.B."/>
            <person name="Yassour M."/>
            <person name="Sauk J."/>
            <person name="Garner A."/>
            <person name="Jiang X."/>
            <person name="Arthur T."/>
            <person name="Lagoudas G.K."/>
            <person name="Vatanen T."/>
            <person name="Fornelos N."/>
            <person name="Wilson R."/>
            <person name="Bertha M."/>
            <person name="Cohen M."/>
            <person name="Garber J."/>
            <person name="Khalili H."/>
            <person name="Gevers D."/>
            <person name="Ananthakrishnan A.N."/>
            <person name="Kugathasan S."/>
            <person name="Lander E.S."/>
            <person name="Blainey P."/>
            <person name="Vlamakis H."/>
            <person name="Xavier R.J."/>
            <person name="Huttenhower C."/>
        </authorList>
    </citation>
    <scope>NUCLEOTIDE SEQUENCE [LARGE SCALE GENOMIC DNA]</scope>
    <source>
        <strain evidence="1 2">RJX1124</strain>
    </source>
</reference>
<dbReference type="Gene3D" id="3.40.50.1820">
    <property type="entry name" value="alpha/beta hydrolase"/>
    <property type="match status" value="1"/>
</dbReference>
<dbReference type="SUPFAM" id="SSF53474">
    <property type="entry name" value="alpha/beta-Hydrolases"/>
    <property type="match status" value="1"/>
</dbReference>
<evidence type="ECO:0000313" key="2">
    <source>
        <dbReference type="Proteomes" id="UP000234891"/>
    </source>
</evidence>
<dbReference type="InterPro" id="IPR029058">
    <property type="entry name" value="AB_hydrolase_fold"/>
</dbReference>
<comment type="caution">
    <text evidence="1">The sequence shown here is derived from an EMBL/GenBank/DDBJ whole genome shotgun (WGS) entry which is preliminary data.</text>
</comment>